<accession>A0A7I8LL68</accession>
<feature type="region of interest" description="Disordered" evidence="1">
    <location>
        <begin position="1"/>
        <end position="27"/>
    </location>
</feature>
<evidence type="ECO:0000256" key="1">
    <source>
        <dbReference type="SAM" id="MobiDB-lite"/>
    </source>
</evidence>
<evidence type="ECO:0000313" key="3">
    <source>
        <dbReference type="Proteomes" id="UP000663760"/>
    </source>
</evidence>
<keyword evidence="3" id="KW-1185">Reference proteome</keyword>
<evidence type="ECO:0000313" key="2">
    <source>
        <dbReference type="EMBL" id="CAA7410045.1"/>
    </source>
</evidence>
<dbReference type="Proteomes" id="UP000663760">
    <property type="component" value="Chromosome 17"/>
</dbReference>
<reference evidence="2" key="1">
    <citation type="submission" date="2020-02" db="EMBL/GenBank/DDBJ databases">
        <authorList>
            <person name="Scholz U."/>
            <person name="Mascher M."/>
            <person name="Fiebig A."/>
        </authorList>
    </citation>
    <scope>NUCLEOTIDE SEQUENCE</scope>
</reference>
<dbReference type="AlphaFoldDB" id="A0A7I8LL68"/>
<organism evidence="2 3">
    <name type="scientific">Spirodela intermedia</name>
    <name type="common">Intermediate duckweed</name>
    <dbReference type="NCBI Taxonomy" id="51605"/>
    <lineage>
        <taxon>Eukaryota</taxon>
        <taxon>Viridiplantae</taxon>
        <taxon>Streptophyta</taxon>
        <taxon>Embryophyta</taxon>
        <taxon>Tracheophyta</taxon>
        <taxon>Spermatophyta</taxon>
        <taxon>Magnoliopsida</taxon>
        <taxon>Liliopsida</taxon>
        <taxon>Araceae</taxon>
        <taxon>Lemnoideae</taxon>
        <taxon>Spirodela</taxon>
    </lineage>
</organism>
<gene>
    <name evidence="2" type="ORF">SI8410_17020723</name>
</gene>
<sequence length="46" mass="5363">MNCRRPARRSWKPGAARSRRLPHRERRRPVVAAVVAGCSSRTRHWA</sequence>
<protein>
    <submittedName>
        <fullName evidence="2">Uncharacterized protein</fullName>
    </submittedName>
</protein>
<proteinExistence type="predicted"/>
<name>A0A7I8LL68_SPIIN</name>
<dbReference type="EMBL" id="LR746280">
    <property type="protein sequence ID" value="CAA7410045.1"/>
    <property type="molecule type" value="Genomic_DNA"/>
</dbReference>